<evidence type="ECO:0000256" key="2">
    <source>
        <dbReference type="ARBA" id="ARBA00009500"/>
    </source>
</evidence>
<evidence type="ECO:0000313" key="10">
    <source>
        <dbReference type="RefSeq" id="XP_007443536.1"/>
    </source>
</evidence>
<gene>
    <name evidence="10" type="primary">SERPINF2</name>
</gene>
<dbReference type="GeneID" id="103060256"/>
<feature type="domain" description="Serpin" evidence="8">
    <location>
        <begin position="108"/>
        <end position="452"/>
    </location>
</feature>
<sequence>MKLLRGTFCWPTPRRYSRKRLYHRLTFCLRQDLNPSPGWLFWAPQSCLPLFQMKLAARGTWFQMGPKGWEDTQTLSRQEEEEEEQGCEDSALSPSVHKIAWAMRALGVDLLRELEAEQSKDNTLFSPLSLSLSLAHLALGAANQTQKRLLEVLHMDSVPCLHQALRRVSRRLHETALSIAGRLYLEKGFPIKEKFLKESQRFYGVKPAVLSGNSEADLAAINSWVEEATNGQISTMLTELPPSVVMVLLNAVYFQGFWKTKFDPLLTEPSMFHLDDEFAVSVEMMKEQEYPLSWFSMEPLNGQVAKFPFKGNTTFVAIIPSHHERNFSQFLSEVLQVNLETSFPEERSTMVKMPKLHLQDHTDLNQALIRLGLGELFSSPDLRPIAEGPLLVSSVQHQATLDLAEAGVQASAATSVVAYRSFSAFCLDQPFIFMILEKTTGVPLFFGSIRNPNPGAPRQKKTKGFPLSEEKEGLPFTYQPDPWKP</sequence>
<dbReference type="InterPro" id="IPR033833">
    <property type="entry name" value="Alpha2AP_serpin_dom"/>
</dbReference>
<feature type="region of interest" description="Disordered" evidence="7">
    <location>
        <begin position="449"/>
        <end position="485"/>
    </location>
</feature>
<keyword evidence="5" id="KW-0325">Glycoprotein</keyword>
<evidence type="ECO:0000256" key="3">
    <source>
        <dbReference type="ARBA" id="ARBA00022525"/>
    </source>
</evidence>
<evidence type="ECO:0000256" key="6">
    <source>
        <dbReference type="RuleBase" id="RU000411"/>
    </source>
</evidence>
<organism evidence="9 10">
    <name type="scientific">Python bivittatus</name>
    <name type="common">Burmese python</name>
    <name type="synonym">Python molurus bivittatus</name>
    <dbReference type="NCBI Taxonomy" id="176946"/>
    <lineage>
        <taxon>Eukaryota</taxon>
        <taxon>Metazoa</taxon>
        <taxon>Chordata</taxon>
        <taxon>Craniata</taxon>
        <taxon>Vertebrata</taxon>
        <taxon>Euteleostomi</taxon>
        <taxon>Lepidosauria</taxon>
        <taxon>Squamata</taxon>
        <taxon>Bifurcata</taxon>
        <taxon>Unidentata</taxon>
        <taxon>Episquamata</taxon>
        <taxon>Toxicofera</taxon>
        <taxon>Serpentes</taxon>
        <taxon>Henophidia</taxon>
        <taxon>Pythonidae</taxon>
        <taxon>Python</taxon>
    </lineage>
</organism>
<dbReference type="CDD" id="cd02053">
    <property type="entry name" value="serpinF2_A2AP"/>
    <property type="match status" value="1"/>
</dbReference>
<dbReference type="AlphaFoldDB" id="A0A9F2RC78"/>
<evidence type="ECO:0000256" key="7">
    <source>
        <dbReference type="SAM" id="MobiDB-lite"/>
    </source>
</evidence>
<dbReference type="GO" id="GO:0004867">
    <property type="term" value="F:serine-type endopeptidase inhibitor activity"/>
    <property type="evidence" value="ECO:0007669"/>
    <property type="project" value="InterPro"/>
</dbReference>
<dbReference type="Gene3D" id="3.30.497.10">
    <property type="entry name" value="Antithrombin, subunit I, domain 2"/>
    <property type="match status" value="1"/>
</dbReference>
<keyword evidence="4" id="KW-0732">Signal</keyword>
<dbReference type="OMA" id="SCEMTWK"/>
<dbReference type="PANTHER" id="PTHR11461">
    <property type="entry name" value="SERINE PROTEASE INHIBITOR, SERPIN"/>
    <property type="match status" value="1"/>
</dbReference>
<dbReference type="OrthoDB" id="9947020at2759"/>
<evidence type="ECO:0000256" key="5">
    <source>
        <dbReference type="ARBA" id="ARBA00023180"/>
    </source>
</evidence>
<dbReference type="Proteomes" id="UP000695026">
    <property type="component" value="Unplaced"/>
</dbReference>
<dbReference type="Gene3D" id="2.30.39.10">
    <property type="entry name" value="Alpha-1-antitrypsin, domain 1"/>
    <property type="match status" value="1"/>
</dbReference>
<evidence type="ECO:0000313" key="9">
    <source>
        <dbReference type="Proteomes" id="UP000695026"/>
    </source>
</evidence>
<evidence type="ECO:0000256" key="1">
    <source>
        <dbReference type="ARBA" id="ARBA00004613"/>
    </source>
</evidence>
<dbReference type="RefSeq" id="XP_007443536.1">
    <property type="nucleotide sequence ID" value="XM_007443474.3"/>
</dbReference>
<keyword evidence="3" id="KW-0964">Secreted</keyword>
<dbReference type="SUPFAM" id="SSF56574">
    <property type="entry name" value="Serpins"/>
    <property type="match status" value="1"/>
</dbReference>
<dbReference type="PROSITE" id="PS00284">
    <property type="entry name" value="SERPIN"/>
    <property type="match status" value="1"/>
</dbReference>
<dbReference type="InterPro" id="IPR042178">
    <property type="entry name" value="Serpin_sf_1"/>
</dbReference>
<dbReference type="InterPro" id="IPR000215">
    <property type="entry name" value="Serpin_fam"/>
</dbReference>
<dbReference type="InterPro" id="IPR023795">
    <property type="entry name" value="Serpin_CS"/>
</dbReference>
<protein>
    <submittedName>
        <fullName evidence="10">Alpha-2-antiplasmin</fullName>
    </submittedName>
</protein>
<dbReference type="CTD" id="5345"/>
<accession>A0A9F2RC78</accession>
<dbReference type="PANTHER" id="PTHR11461:SF20">
    <property type="entry name" value="ALPHA-2-ANTIPLASMIN"/>
    <property type="match status" value="1"/>
</dbReference>
<dbReference type="InterPro" id="IPR036186">
    <property type="entry name" value="Serpin_sf"/>
</dbReference>
<dbReference type="GO" id="GO:0051918">
    <property type="term" value="P:negative regulation of fibrinolysis"/>
    <property type="evidence" value="ECO:0007669"/>
    <property type="project" value="InterPro"/>
</dbReference>
<dbReference type="KEGG" id="pbi:103060256"/>
<keyword evidence="9" id="KW-1185">Reference proteome</keyword>
<dbReference type="InterPro" id="IPR023796">
    <property type="entry name" value="Serpin_dom"/>
</dbReference>
<proteinExistence type="inferred from homology"/>
<comment type="subcellular location">
    <subcellularLocation>
        <location evidence="1">Secreted</location>
    </subcellularLocation>
</comment>
<reference evidence="10" key="1">
    <citation type="submission" date="2025-08" db="UniProtKB">
        <authorList>
            <consortium name="RefSeq"/>
        </authorList>
    </citation>
    <scope>IDENTIFICATION</scope>
    <source>
        <tissue evidence="10">Liver</tissue>
    </source>
</reference>
<dbReference type="SMART" id="SM00093">
    <property type="entry name" value="SERPIN"/>
    <property type="match status" value="1"/>
</dbReference>
<dbReference type="GO" id="GO:0005615">
    <property type="term" value="C:extracellular space"/>
    <property type="evidence" value="ECO:0007669"/>
    <property type="project" value="InterPro"/>
</dbReference>
<dbReference type="FunFam" id="3.30.497.10:FF:000003">
    <property type="entry name" value="Serpin family F member 1"/>
    <property type="match status" value="1"/>
</dbReference>
<evidence type="ECO:0000259" key="8">
    <source>
        <dbReference type="SMART" id="SM00093"/>
    </source>
</evidence>
<dbReference type="Pfam" id="PF00079">
    <property type="entry name" value="Serpin"/>
    <property type="match status" value="1"/>
</dbReference>
<evidence type="ECO:0000256" key="4">
    <source>
        <dbReference type="ARBA" id="ARBA00022729"/>
    </source>
</evidence>
<dbReference type="InterPro" id="IPR042185">
    <property type="entry name" value="Serpin_sf_2"/>
</dbReference>
<comment type="similarity">
    <text evidence="2 6">Belongs to the serpin family.</text>
</comment>
<name>A0A9F2RC78_PYTBI</name>